<dbReference type="AlphaFoldDB" id="A0A1N7NSH8"/>
<comment type="similarity">
    <text evidence="1 3">Belongs to the UPF0122 family.</text>
</comment>
<accession>A0A1N7NSH8</accession>
<dbReference type="Pfam" id="PF04297">
    <property type="entry name" value="UPF0122"/>
    <property type="match status" value="1"/>
</dbReference>
<proteinExistence type="inferred from homology"/>
<keyword evidence="6" id="KW-1185">Reference proteome</keyword>
<evidence type="ECO:0000313" key="5">
    <source>
        <dbReference type="EMBL" id="SIT01252.1"/>
    </source>
</evidence>
<dbReference type="InterPro" id="IPR007394">
    <property type="entry name" value="UPF0122"/>
</dbReference>
<evidence type="ECO:0000256" key="3">
    <source>
        <dbReference type="HAMAP-Rule" id="MF_00245"/>
    </source>
</evidence>
<dbReference type="InterPro" id="IPR054831">
    <property type="entry name" value="UPF0122_fam_protein"/>
</dbReference>
<sequence length="138" mass="16087">MTVFENPDSMRDVTRVGDLYAFYEPLLTERQRQIVELYHFEDMSLGEIAEVLSISRQAVHDQLRRVEEQLESYEAALHLRELAQAERKAWERMVEAWSEAARHVPEEVRRRMDDAMRAMADTVAILLGGDADVRKPVE</sequence>
<name>A0A1N7NSH8_9BACL</name>
<dbReference type="EMBL" id="FTOO01000009">
    <property type="protein sequence ID" value="SIT01252.1"/>
    <property type="molecule type" value="Genomic_DNA"/>
</dbReference>
<feature type="coiled-coil region" evidence="4">
    <location>
        <begin position="56"/>
        <end position="83"/>
    </location>
</feature>
<protein>
    <recommendedName>
        <fullName evidence="3">UPF0122 protein SAMN05421799_109149</fullName>
    </recommendedName>
</protein>
<evidence type="ECO:0000256" key="2">
    <source>
        <dbReference type="ARBA" id="ARBA00024764"/>
    </source>
</evidence>
<dbReference type="Gene3D" id="1.10.10.10">
    <property type="entry name" value="Winged helix-like DNA-binding domain superfamily/Winged helix DNA-binding domain"/>
    <property type="match status" value="1"/>
</dbReference>
<dbReference type="PANTHER" id="PTHR40083">
    <property type="entry name" value="UPF0122 PROTEIN CBO2450/CLC_2298"/>
    <property type="match status" value="1"/>
</dbReference>
<dbReference type="Proteomes" id="UP000186156">
    <property type="component" value="Unassembled WGS sequence"/>
</dbReference>
<reference evidence="6" key="1">
    <citation type="submission" date="2017-01" db="EMBL/GenBank/DDBJ databases">
        <authorList>
            <person name="Varghese N."/>
            <person name="Submissions S."/>
        </authorList>
    </citation>
    <scope>NUCLEOTIDE SEQUENCE [LARGE SCALE GENOMIC DNA]</scope>
    <source>
        <strain evidence="6">DSM 16176</strain>
    </source>
</reference>
<evidence type="ECO:0000313" key="6">
    <source>
        <dbReference type="Proteomes" id="UP000186156"/>
    </source>
</evidence>
<dbReference type="HAMAP" id="MF_00245">
    <property type="entry name" value="UPF0122"/>
    <property type="match status" value="1"/>
</dbReference>
<dbReference type="SUPFAM" id="SSF88659">
    <property type="entry name" value="Sigma3 and sigma4 domains of RNA polymerase sigma factors"/>
    <property type="match status" value="1"/>
</dbReference>
<gene>
    <name evidence="5" type="ORF">SAMN05421799_109149</name>
</gene>
<dbReference type="PANTHER" id="PTHR40083:SF1">
    <property type="entry name" value="UPF0122 PROTEIN YLXM"/>
    <property type="match status" value="1"/>
</dbReference>
<keyword evidence="4" id="KW-0175">Coiled coil</keyword>
<dbReference type="InterPro" id="IPR036388">
    <property type="entry name" value="WH-like_DNA-bd_sf"/>
</dbReference>
<dbReference type="InterPro" id="IPR013324">
    <property type="entry name" value="RNA_pol_sigma_r3/r4-like"/>
</dbReference>
<dbReference type="STRING" id="252246.SAMN05421799_109149"/>
<evidence type="ECO:0000256" key="1">
    <source>
        <dbReference type="ARBA" id="ARBA00008720"/>
    </source>
</evidence>
<evidence type="ECO:0000256" key="4">
    <source>
        <dbReference type="SAM" id="Coils"/>
    </source>
</evidence>
<organism evidence="5 6">
    <name type="scientific">Alicyclobacillus vulcanalis</name>
    <dbReference type="NCBI Taxonomy" id="252246"/>
    <lineage>
        <taxon>Bacteria</taxon>
        <taxon>Bacillati</taxon>
        <taxon>Bacillota</taxon>
        <taxon>Bacilli</taxon>
        <taxon>Bacillales</taxon>
        <taxon>Alicyclobacillaceae</taxon>
        <taxon>Alicyclobacillus</taxon>
    </lineage>
</organism>
<comment type="function">
    <text evidence="2 3">Might take part in the signal recognition particle (SRP) pathway. This is inferred from the conservation of its genetic proximity to ftsY/ffh. May be a regulatory protein.</text>
</comment>
<dbReference type="NCBIfam" id="NF045758">
    <property type="entry name" value="YlxM"/>
    <property type="match status" value="1"/>
</dbReference>